<gene>
    <name evidence="2" type="ORF">ERS852526_01331</name>
</gene>
<evidence type="ECO:0000256" key="1">
    <source>
        <dbReference type="SAM" id="Phobius"/>
    </source>
</evidence>
<proteinExistence type="predicted"/>
<evidence type="ECO:0000313" key="2">
    <source>
        <dbReference type="EMBL" id="CUP51934.1"/>
    </source>
</evidence>
<dbReference type="STRING" id="88431.ERS852423_02366"/>
<evidence type="ECO:0008006" key="4">
    <source>
        <dbReference type="Google" id="ProtNLM"/>
    </source>
</evidence>
<feature type="transmembrane region" description="Helical" evidence="1">
    <location>
        <begin position="20"/>
        <end position="39"/>
    </location>
</feature>
<sequence>MRQSRKKWERKREEQRNKVIALLFIVMMVIFFVVNIATADREFSAKENRALEQRPKLTISGIESGRWMKQYESYVSDQFAGRDFWVALKSRIDLIAGKRKANGVFKGKDHYLLEDIAKPDEEQLKANLDAMKKFQETYKDIPMYMMLVPNAANIESDKLPYCAVTEDQDKQFQKIKASLGTAFQWVNVEDTLKKHRAEEIYYHTDHHWTTLGAYYGYQALAAAMKLDTSKAPAMKSYAVTNSFNGTLSATSGYETDYNEPIYIYAPDDLKTAPQVVVNNVNEKKKTATLYDTSKLKEKDKYALFLGGNYPVLDIRTTADTTDRLLLVKDSYANSVIPFLTAYYREIIVVDPRYYYDDIREVMKKNKITSVLFLYNGNTFVQDNSISGVLQND</sequence>
<dbReference type="Proteomes" id="UP000095485">
    <property type="component" value="Unassembled WGS sequence"/>
</dbReference>
<dbReference type="InterPro" id="IPR025945">
    <property type="entry name" value="DHHW"/>
</dbReference>
<protein>
    <recommendedName>
        <fullName evidence="4">DHHW protein</fullName>
    </recommendedName>
</protein>
<keyword evidence="1" id="KW-0812">Transmembrane</keyword>
<dbReference type="Pfam" id="PF14286">
    <property type="entry name" value="DHHW"/>
    <property type="match status" value="1"/>
</dbReference>
<dbReference type="GeneID" id="96228628"/>
<reference evidence="2 3" key="1">
    <citation type="submission" date="2015-09" db="EMBL/GenBank/DDBJ databases">
        <authorList>
            <consortium name="Pathogen Informatics"/>
        </authorList>
    </citation>
    <scope>NUCLEOTIDE SEQUENCE [LARGE SCALE GENOMIC DNA]</scope>
    <source>
        <strain evidence="2 3">2789STDY5834914</strain>
    </source>
</reference>
<keyword evidence="1" id="KW-1133">Transmembrane helix</keyword>
<evidence type="ECO:0000313" key="3">
    <source>
        <dbReference type="Proteomes" id="UP000095485"/>
    </source>
</evidence>
<dbReference type="OrthoDB" id="175771at2"/>
<organism evidence="2 3">
    <name type="scientific">Dorea longicatena</name>
    <dbReference type="NCBI Taxonomy" id="88431"/>
    <lineage>
        <taxon>Bacteria</taxon>
        <taxon>Bacillati</taxon>
        <taxon>Bacillota</taxon>
        <taxon>Clostridia</taxon>
        <taxon>Lachnospirales</taxon>
        <taxon>Lachnospiraceae</taxon>
        <taxon>Dorea</taxon>
    </lineage>
</organism>
<keyword evidence="1" id="KW-0472">Membrane</keyword>
<dbReference type="EMBL" id="CZAY01000008">
    <property type="protein sequence ID" value="CUP51934.1"/>
    <property type="molecule type" value="Genomic_DNA"/>
</dbReference>
<name>A0A174NTA2_9FIRM</name>
<dbReference type="AlphaFoldDB" id="A0A174NTA2"/>
<accession>A0A174NTA2</accession>
<dbReference type="RefSeq" id="WP_070099619.1">
    <property type="nucleotide sequence ID" value="NZ_CZAY01000008.1"/>
</dbReference>